<sequence>MRPVAEAQTIDYYTSRRISFAIRLYLPPPSSTTSAASTASASSAVAAATAPATASATAPATAYWYYQRVYGA</sequence>
<name>A0A0N5AVN6_9BILA</name>
<keyword evidence="1" id="KW-1185">Reference proteome</keyword>
<reference evidence="2" key="1">
    <citation type="submission" date="2017-02" db="UniProtKB">
        <authorList>
            <consortium name="WormBaseParasite"/>
        </authorList>
    </citation>
    <scope>IDENTIFICATION</scope>
</reference>
<dbReference type="AlphaFoldDB" id="A0A0N5AVN6"/>
<dbReference type="WBParaSite" id="SMUV_0000896001-mRNA-1">
    <property type="protein sequence ID" value="SMUV_0000896001-mRNA-1"/>
    <property type="gene ID" value="SMUV_0000896001"/>
</dbReference>
<evidence type="ECO:0000313" key="1">
    <source>
        <dbReference type="Proteomes" id="UP000046393"/>
    </source>
</evidence>
<accession>A0A0N5AVN6</accession>
<dbReference type="Proteomes" id="UP000046393">
    <property type="component" value="Unplaced"/>
</dbReference>
<organism evidence="1 2">
    <name type="scientific">Syphacia muris</name>
    <dbReference type="NCBI Taxonomy" id="451379"/>
    <lineage>
        <taxon>Eukaryota</taxon>
        <taxon>Metazoa</taxon>
        <taxon>Ecdysozoa</taxon>
        <taxon>Nematoda</taxon>
        <taxon>Chromadorea</taxon>
        <taxon>Rhabditida</taxon>
        <taxon>Spirurina</taxon>
        <taxon>Oxyuridomorpha</taxon>
        <taxon>Oxyuroidea</taxon>
        <taxon>Oxyuridae</taxon>
        <taxon>Syphacia</taxon>
    </lineage>
</organism>
<proteinExistence type="predicted"/>
<protein>
    <submittedName>
        <fullName evidence="2">Uncharacterized protein</fullName>
    </submittedName>
</protein>
<evidence type="ECO:0000313" key="2">
    <source>
        <dbReference type="WBParaSite" id="SMUV_0000896001-mRNA-1"/>
    </source>
</evidence>